<dbReference type="AlphaFoldDB" id="A0A062V7C3"/>
<dbReference type="SMART" id="SM00382">
    <property type="entry name" value="AAA"/>
    <property type="match status" value="1"/>
</dbReference>
<evidence type="ECO:0000313" key="2">
    <source>
        <dbReference type="EMBL" id="KCZ71295.1"/>
    </source>
</evidence>
<reference evidence="2 3" key="1">
    <citation type="journal article" date="2013" name="Nature">
        <title>Anaerobic oxidation of methane coupled to nitrate reduction in a novel archaeal lineage.</title>
        <authorList>
            <person name="Haroon M.F."/>
            <person name="Hu S."/>
            <person name="Shi Y."/>
            <person name="Imelfort M."/>
            <person name="Keller J."/>
            <person name="Hugenholtz P."/>
            <person name="Yuan Z."/>
            <person name="Tyson G.W."/>
        </authorList>
    </citation>
    <scope>NUCLEOTIDE SEQUENCE [LARGE SCALE GENOMIC DNA]</scope>
    <source>
        <strain evidence="2 3">ANME-2d</strain>
    </source>
</reference>
<dbReference type="Pfam" id="PF01695">
    <property type="entry name" value="IstB_IS21"/>
    <property type="match status" value="1"/>
</dbReference>
<dbReference type="Proteomes" id="UP000027153">
    <property type="component" value="Unassembled WGS sequence"/>
</dbReference>
<dbReference type="InterPro" id="IPR027417">
    <property type="entry name" value="P-loop_NTPase"/>
</dbReference>
<dbReference type="PANTHER" id="PTHR30050:SF4">
    <property type="entry name" value="ATP-BINDING PROTEIN RV3427C IN INSERTION SEQUENCE-RELATED"/>
    <property type="match status" value="1"/>
</dbReference>
<protein>
    <submittedName>
        <fullName evidence="2">DNA replication protein</fullName>
    </submittedName>
</protein>
<dbReference type="PANTHER" id="PTHR30050">
    <property type="entry name" value="CHROMOSOMAL REPLICATION INITIATOR PROTEIN DNAA"/>
    <property type="match status" value="1"/>
</dbReference>
<gene>
    <name evidence="2" type="ORF">ANME2D_02497</name>
</gene>
<evidence type="ECO:0000313" key="3">
    <source>
        <dbReference type="Proteomes" id="UP000027153"/>
    </source>
</evidence>
<dbReference type="Gene3D" id="3.40.50.300">
    <property type="entry name" value="P-loop containing nucleotide triphosphate hydrolases"/>
    <property type="match status" value="1"/>
</dbReference>
<dbReference type="RefSeq" id="WP_048092088.1">
    <property type="nucleotide sequence ID" value="NZ_JMIY01000006.1"/>
</dbReference>
<sequence>MLKLKAVIKIREQEKSGEVPASTSCKHCKKPVEPKLVPIIGWRKQEYCKECLTTILTEKEKEAQRKLREEKIARLIKGSGIRGIMHHMTFKSFEQRYRGVAYSTAKKYAEEFGPGTKYGFMFYGRAGSGKTHLAVAIARYIIEEKQILVRFVRIVDLLLDIRSTFNENESWRAESESELLRKYALTPLLILDDIGSEKTTDWVRQVLYQIIDERWIEQKPVIVTSNLTLEELEERLGERIASRIAGMAQLIQMQGHDYRIKNNPNYSKNRDIQDWKA</sequence>
<proteinExistence type="predicted"/>
<dbReference type="InterPro" id="IPR003593">
    <property type="entry name" value="AAA+_ATPase"/>
</dbReference>
<evidence type="ECO:0000259" key="1">
    <source>
        <dbReference type="SMART" id="SM00382"/>
    </source>
</evidence>
<dbReference type="NCBIfam" id="NF005992">
    <property type="entry name" value="PRK08116.1"/>
    <property type="match status" value="1"/>
</dbReference>
<dbReference type="GO" id="GO:0005524">
    <property type="term" value="F:ATP binding"/>
    <property type="evidence" value="ECO:0007669"/>
    <property type="project" value="InterPro"/>
</dbReference>
<accession>A0A062V7C3</accession>
<dbReference type="GO" id="GO:0006260">
    <property type="term" value="P:DNA replication"/>
    <property type="evidence" value="ECO:0007669"/>
    <property type="project" value="TreeGrafter"/>
</dbReference>
<dbReference type="CDD" id="cd00009">
    <property type="entry name" value="AAA"/>
    <property type="match status" value="1"/>
</dbReference>
<comment type="caution">
    <text evidence="2">The sequence shown here is derived from an EMBL/GenBank/DDBJ whole genome shotgun (WGS) entry which is preliminary data.</text>
</comment>
<feature type="domain" description="AAA+ ATPase" evidence="1">
    <location>
        <begin position="116"/>
        <end position="246"/>
    </location>
</feature>
<dbReference type="EMBL" id="JMIY01000006">
    <property type="protein sequence ID" value="KCZ71295.1"/>
    <property type="molecule type" value="Genomic_DNA"/>
</dbReference>
<dbReference type="SUPFAM" id="SSF52540">
    <property type="entry name" value="P-loop containing nucleoside triphosphate hydrolases"/>
    <property type="match status" value="1"/>
</dbReference>
<organism evidence="2 3">
    <name type="scientific">Candidatus Methanoperedens nitratireducens</name>
    <dbReference type="NCBI Taxonomy" id="1392998"/>
    <lineage>
        <taxon>Archaea</taxon>
        <taxon>Methanobacteriati</taxon>
        <taxon>Methanobacteriota</taxon>
        <taxon>Stenosarchaea group</taxon>
        <taxon>Methanomicrobia</taxon>
        <taxon>Methanosarcinales</taxon>
        <taxon>ANME-2 cluster</taxon>
        <taxon>Candidatus Methanoperedentaceae</taxon>
        <taxon>Candidatus Methanoperedens</taxon>
    </lineage>
</organism>
<keyword evidence="3" id="KW-1185">Reference proteome</keyword>
<dbReference type="InterPro" id="IPR002611">
    <property type="entry name" value="IstB_ATP-bd"/>
</dbReference>
<name>A0A062V7C3_9EURY</name>